<comment type="cofactor">
    <cofactor evidence="1 13">
        <name>Mg(2+)</name>
        <dbReference type="ChEBI" id="CHEBI:18420"/>
    </cofactor>
</comment>
<dbReference type="EC" id="3.6.1.13" evidence="3"/>
<dbReference type="InterPro" id="IPR000086">
    <property type="entry name" value="NUDIX_hydrolase_dom"/>
</dbReference>
<dbReference type="SUPFAM" id="SSF55811">
    <property type="entry name" value="Nudix"/>
    <property type="match status" value="1"/>
</dbReference>
<dbReference type="STRING" id="349521.HCH_05994"/>
<dbReference type="HOGENOM" id="CLU_062658_6_1_6"/>
<dbReference type="GO" id="GO:0047631">
    <property type="term" value="F:ADP-ribose diphosphatase activity"/>
    <property type="evidence" value="ECO:0007669"/>
    <property type="project" value="UniProtKB-EC"/>
</dbReference>
<comment type="catalytic activity">
    <reaction evidence="12">
        <text>ADP-D-ribose + H2O = D-ribose 5-phosphate + AMP + 2 H(+)</text>
        <dbReference type="Rhea" id="RHEA:10412"/>
        <dbReference type="ChEBI" id="CHEBI:15377"/>
        <dbReference type="ChEBI" id="CHEBI:15378"/>
        <dbReference type="ChEBI" id="CHEBI:57967"/>
        <dbReference type="ChEBI" id="CHEBI:78346"/>
        <dbReference type="ChEBI" id="CHEBI:456215"/>
        <dbReference type="EC" id="3.6.1.13"/>
    </reaction>
</comment>
<comment type="similarity">
    <text evidence="2">Belongs to the Nudix hydrolase family. NudF subfamily.</text>
</comment>
<dbReference type="GO" id="GO:0019693">
    <property type="term" value="P:ribose phosphate metabolic process"/>
    <property type="evidence" value="ECO:0007669"/>
    <property type="project" value="TreeGrafter"/>
</dbReference>
<evidence type="ECO:0000256" key="4">
    <source>
        <dbReference type="ARBA" id="ARBA00013297"/>
    </source>
</evidence>
<feature type="binding site" evidence="13">
    <location>
        <position position="99"/>
    </location>
    <ligand>
        <name>Mg(2+)</name>
        <dbReference type="ChEBI" id="CHEBI:18420"/>
        <label>1</label>
    </ligand>
</feature>
<dbReference type="EMBL" id="CP000155">
    <property type="protein sequence ID" value="ABC32644.1"/>
    <property type="molecule type" value="Genomic_DNA"/>
</dbReference>
<feature type="binding site" evidence="13">
    <location>
        <position position="115"/>
    </location>
    <ligand>
        <name>Mg(2+)</name>
        <dbReference type="ChEBI" id="CHEBI:18420"/>
        <label>1</label>
    </ligand>
</feature>
<evidence type="ECO:0000256" key="11">
    <source>
        <dbReference type="ARBA" id="ARBA00033056"/>
    </source>
</evidence>
<name>Q2S9N0_HAHCH</name>
<dbReference type="PANTHER" id="PTHR11839">
    <property type="entry name" value="UDP/ADP-SUGAR PYROPHOSPHATASE"/>
    <property type="match status" value="1"/>
</dbReference>
<dbReference type="eggNOG" id="COG0494">
    <property type="taxonomic scope" value="Bacteria"/>
</dbReference>
<organism evidence="16 17">
    <name type="scientific">Hahella chejuensis (strain KCTC 2396)</name>
    <dbReference type="NCBI Taxonomy" id="349521"/>
    <lineage>
        <taxon>Bacteria</taxon>
        <taxon>Pseudomonadati</taxon>
        <taxon>Pseudomonadota</taxon>
        <taxon>Gammaproteobacteria</taxon>
        <taxon>Oceanospirillales</taxon>
        <taxon>Hahellaceae</taxon>
        <taxon>Hahella</taxon>
    </lineage>
</organism>
<evidence type="ECO:0000256" key="8">
    <source>
        <dbReference type="ARBA" id="ARBA00025164"/>
    </source>
</evidence>
<evidence type="ECO:0000256" key="14">
    <source>
        <dbReference type="PIRSR" id="PIRSR604385-3"/>
    </source>
</evidence>
<evidence type="ECO:0000256" key="2">
    <source>
        <dbReference type="ARBA" id="ARBA00007482"/>
    </source>
</evidence>
<reference evidence="16 17" key="1">
    <citation type="journal article" date="2005" name="Nucleic Acids Res.">
        <title>Genomic blueprint of Hahella chejuensis, a marine microbe producing an algicidal agent.</title>
        <authorList>
            <person name="Jeong H."/>
            <person name="Yim J.H."/>
            <person name="Lee C."/>
            <person name="Choi S.-H."/>
            <person name="Park Y.K."/>
            <person name="Yoon S.H."/>
            <person name="Hur C.-G."/>
            <person name="Kang H.-Y."/>
            <person name="Kim D."/>
            <person name="Lee H.H."/>
            <person name="Park K.H."/>
            <person name="Park S.-H."/>
            <person name="Park H.-S."/>
            <person name="Lee H.K."/>
            <person name="Oh T.K."/>
            <person name="Kim J.F."/>
        </authorList>
    </citation>
    <scope>NUCLEOTIDE SEQUENCE [LARGE SCALE GENOMIC DNA]</scope>
    <source>
        <strain evidence="16 17">KCTC 2396</strain>
    </source>
</reference>
<accession>Q2S9N0</accession>
<comment type="function">
    <text evidence="8">Acts on ADP-mannose and ADP-glucose as well as ADP-ribose. Prevents glycogen biosynthesis. The reaction catalyzed by this enzyme is a limiting step of the gluconeogenic process.</text>
</comment>
<evidence type="ECO:0000256" key="9">
    <source>
        <dbReference type="ARBA" id="ARBA00030162"/>
    </source>
</evidence>
<evidence type="ECO:0000256" key="5">
    <source>
        <dbReference type="ARBA" id="ARBA00022723"/>
    </source>
</evidence>
<dbReference type="OrthoDB" id="5292471at2"/>
<dbReference type="GO" id="GO:0005829">
    <property type="term" value="C:cytosol"/>
    <property type="evidence" value="ECO:0007669"/>
    <property type="project" value="TreeGrafter"/>
</dbReference>
<dbReference type="InterPro" id="IPR015797">
    <property type="entry name" value="NUDIX_hydrolase-like_dom_sf"/>
</dbReference>
<keyword evidence="6 16" id="KW-0378">Hydrolase</keyword>
<evidence type="ECO:0000313" key="17">
    <source>
        <dbReference type="Proteomes" id="UP000000238"/>
    </source>
</evidence>
<sequence length="215" mass="24192">MKQDTQNPPTDSQFGKDDVEVISRQTGYQGFFSIQKLELRHKLFAGGWSEPIRRELFVRGGATCMLPYDPVRDLVVLCEQFRIGALYEGSSPWLMELVAGINEEGETPESVACREAQEEAGLEVKALRKIHHYLPSPGGSSEAIDLFCGLVNAEGVEGLYGLPHEGEDIRVRVVSRELAYTWVESGRIRDAAGIIALQWLQLNREQLLAEWREFL</sequence>
<dbReference type="InterPro" id="IPR004385">
    <property type="entry name" value="NDP_pyrophosphatase"/>
</dbReference>
<dbReference type="CDD" id="cd24155">
    <property type="entry name" value="NUDIX_ADPRase"/>
    <property type="match status" value="1"/>
</dbReference>
<dbReference type="PROSITE" id="PS00893">
    <property type="entry name" value="NUDIX_BOX"/>
    <property type="match status" value="1"/>
</dbReference>
<dbReference type="AlphaFoldDB" id="Q2S9N0"/>
<dbReference type="GO" id="GO:0046872">
    <property type="term" value="F:metal ion binding"/>
    <property type="evidence" value="ECO:0007669"/>
    <property type="project" value="UniProtKB-KW"/>
</dbReference>
<feature type="binding site" evidence="13">
    <location>
        <position position="119"/>
    </location>
    <ligand>
        <name>Mg(2+)</name>
        <dbReference type="ChEBI" id="CHEBI:18420"/>
        <label>1</label>
    </ligand>
</feature>
<keyword evidence="17" id="KW-1185">Reference proteome</keyword>
<feature type="domain" description="Nudix hydrolase" evidence="15">
    <location>
        <begin position="58"/>
        <end position="196"/>
    </location>
</feature>
<dbReference type="KEGG" id="hch:HCH_05994"/>
<dbReference type="RefSeq" id="WP_011399702.1">
    <property type="nucleotide sequence ID" value="NC_007645.1"/>
</dbReference>
<dbReference type="Proteomes" id="UP000000238">
    <property type="component" value="Chromosome"/>
</dbReference>
<evidence type="ECO:0000259" key="15">
    <source>
        <dbReference type="PROSITE" id="PS51462"/>
    </source>
</evidence>
<protein>
    <recommendedName>
        <fullName evidence="4">ADP-ribose pyrophosphatase</fullName>
        <ecNumber evidence="3">3.6.1.13</ecNumber>
    </recommendedName>
    <alternativeName>
        <fullName evidence="9">ADP-ribose diphosphatase</fullName>
    </alternativeName>
    <alternativeName>
        <fullName evidence="11">ADP-ribose phosphohydrolase</fullName>
    </alternativeName>
    <alternativeName>
        <fullName evidence="10">Adenosine diphosphoribose pyrophosphatase</fullName>
    </alternativeName>
</protein>
<feature type="binding site" evidence="13">
    <location>
        <position position="167"/>
    </location>
    <ligand>
        <name>Mg(2+)</name>
        <dbReference type="ChEBI" id="CHEBI:18420"/>
        <label>1</label>
    </ligand>
</feature>
<evidence type="ECO:0000256" key="1">
    <source>
        <dbReference type="ARBA" id="ARBA00001946"/>
    </source>
</evidence>
<keyword evidence="5 13" id="KW-0479">Metal-binding</keyword>
<evidence type="ECO:0000313" key="16">
    <source>
        <dbReference type="EMBL" id="ABC32644.1"/>
    </source>
</evidence>
<evidence type="ECO:0000256" key="6">
    <source>
        <dbReference type="ARBA" id="ARBA00022801"/>
    </source>
</evidence>
<dbReference type="NCBIfam" id="NF008003">
    <property type="entry name" value="PRK10729.1"/>
    <property type="match status" value="1"/>
</dbReference>
<dbReference type="GO" id="GO:0006753">
    <property type="term" value="P:nucleoside phosphate metabolic process"/>
    <property type="evidence" value="ECO:0007669"/>
    <property type="project" value="TreeGrafter"/>
</dbReference>
<dbReference type="PANTHER" id="PTHR11839:SF5">
    <property type="entry name" value="ADP-RIBOSE PYROPHOSPHATASE"/>
    <property type="match status" value="1"/>
</dbReference>
<gene>
    <name evidence="16" type="ordered locus">HCH_05994</name>
</gene>
<keyword evidence="7 13" id="KW-0460">Magnesium</keyword>
<evidence type="ECO:0000256" key="7">
    <source>
        <dbReference type="ARBA" id="ARBA00022842"/>
    </source>
</evidence>
<feature type="short sequence motif" description="Nudix box" evidence="14">
    <location>
        <begin position="100"/>
        <end position="122"/>
    </location>
</feature>
<dbReference type="Pfam" id="PF00293">
    <property type="entry name" value="NUDIX"/>
    <property type="match status" value="1"/>
</dbReference>
<proteinExistence type="inferred from homology"/>
<dbReference type="InterPro" id="IPR020084">
    <property type="entry name" value="NUDIX_hydrolase_CS"/>
</dbReference>
<dbReference type="NCBIfam" id="TIGR00052">
    <property type="entry name" value="nudix-type nucleoside diphosphatase, YffH/AdpP family"/>
    <property type="match status" value="1"/>
</dbReference>
<evidence type="ECO:0000256" key="12">
    <source>
        <dbReference type="ARBA" id="ARBA00049546"/>
    </source>
</evidence>
<dbReference type="GO" id="GO:0019144">
    <property type="term" value="F:ADP-sugar diphosphatase activity"/>
    <property type="evidence" value="ECO:0007669"/>
    <property type="project" value="TreeGrafter"/>
</dbReference>
<dbReference type="PROSITE" id="PS51462">
    <property type="entry name" value="NUDIX"/>
    <property type="match status" value="1"/>
</dbReference>
<evidence type="ECO:0000256" key="3">
    <source>
        <dbReference type="ARBA" id="ARBA00012453"/>
    </source>
</evidence>
<dbReference type="Gene3D" id="3.90.79.10">
    <property type="entry name" value="Nucleoside Triphosphate Pyrophosphohydrolase"/>
    <property type="match status" value="1"/>
</dbReference>
<evidence type="ECO:0000256" key="10">
    <source>
        <dbReference type="ARBA" id="ARBA00030308"/>
    </source>
</evidence>
<evidence type="ECO:0000256" key="13">
    <source>
        <dbReference type="PIRSR" id="PIRSR604385-2"/>
    </source>
</evidence>